<dbReference type="Proteomes" id="UP000616608">
    <property type="component" value="Unassembled WGS sequence"/>
</dbReference>
<accession>A0A917G7Q7</accession>
<dbReference type="AlphaFoldDB" id="A0A917G7Q7"/>
<reference evidence="1" key="1">
    <citation type="journal article" date="2014" name="Int. J. Syst. Evol. Microbiol.">
        <title>Complete genome sequence of Corynebacterium casei LMG S-19264T (=DSM 44701T), isolated from a smear-ripened cheese.</title>
        <authorList>
            <consortium name="US DOE Joint Genome Institute (JGI-PGF)"/>
            <person name="Walter F."/>
            <person name="Albersmeier A."/>
            <person name="Kalinowski J."/>
            <person name="Ruckert C."/>
        </authorList>
    </citation>
    <scope>NUCLEOTIDE SEQUENCE</scope>
    <source>
        <strain evidence="1">CGMCC 1.15760</strain>
    </source>
</reference>
<protein>
    <submittedName>
        <fullName evidence="1">Uncharacterized protein</fullName>
    </submittedName>
</protein>
<organism evidence="1 2">
    <name type="scientific">Lysinibacillus alkalisoli</name>
    <dbReference type="NCBI Taxonomy" id="1911548"/>
    <lineage>
        <taxon>Bacteria</taxon>
        <taxon>Bacillati</taxon>
        <taxon>Bacillota</taxon>
        <taxon>Bacilli</taxon>
        <taxon>Bacillales</taxon>
        <taxon>Bacillaceae</taxon>
        <taxon>Lysinibacillus</taxon>
    </lineage>
</organism>
<comment type="caution">
    <text evidence="1">The sequence shown here is derived from an EMBL/GenBank/DDBJ whole genome shotgun (WGS) entry which is preliminary data.</text>
</comment>
<keyword evidence="2" id="KW-1185">Reference proteome</keyword>
<evidence type="ECO:0000313" key="1">
    <source>
        <dbReference type="EMBL" id="GGG26561.1"/>
    </source>
</evidence>
<sequence length="121" mass="13763">MTNKTNQIISLNVNDIAPATNKNIGDMTLNEIFANDDISIKKTKKSLKFIKDTDEHTIVFSLKKKEGLQSMHQHVFEKTKDKDSLKTLAKSLYKEGNTQEDIADILGIHQSQVSLLLRDKY</sequence>
<dbReference type="EMBL" id="BMJT01000006">
    <property type="protein sequence ID" value="GGG26561.1"/>
    <property type="molecule type" value="Genomic_DNA"/>
</dbReference>
<reference evidence="1" key="2">
    <citation type="submission" date="2020-09" db="EMBL/GenBank/DDBJ databases">
        <authorList>
            <person name="Sun Q."/>
            <person name="Zhou Y."/>
        </authorList>
    </citation>
    <scope>NUCLEOTIDE SEQUENCE</scope>
    <source>
        <strain evidence="1">CGMCC 1.15760</strain>
    </source>
</reference>
<proteinExistence type="predicted"/>
<evidence type="ECO:0000313" key="2">
    <source>
        <dbReference type="Proteomes" id="UP000616608"/>
    </source>
</evidence>
<dbReference type="Gene3D" id="1.10.10.60">
    <property type="entry name" value="Homeodomain-like"/>
    <property type="match status" value="1"/>
</dbReference>
<gene>
    <name evidence="1" type="ORF">GCM10007425_21450</name>
</gene>
<name>A0A917G7Q7_9BACI</name>
<dbReference type="RefSeq" id="WP_188615049.1">
    <property type="nucleotide sequence ID" value="NZ_BMJT01000006.1"/>
</dbReference>